<dbReference type="InterPro" id="IPR007863">
    <property type="entry name" value="Peptidase_M16_C"/>
</dbReference>
<evidence type="ECO:0000256" key="6">
    <source>
        <dbReference type="SAM" id="SignalP"/>
    </source>
</evidence>
<dbReference type="PANTHER" id="PTHR43690:SF17">
    <property type="entry name" value="PROTEIN YHJJ"/>
    <property type="match status" value="1"/>
</dbReference>
<feature type="signal peptide" evidence="6">
    <location>
        <begin position="1"/>
        <end position="23"/>
    </location>
</feature>
<keyword evidence="5" id="KW-0482">Metalloprotease</keyword>
<dbReference type="Pfam" id="PF05193">
    <property type="entry name" value="Peptidase_M16_C"/>
    <property type="match status" value="2"/>
</dbReference>
<dbReference type="GO" id="GO:0008237">
    <property type="term" value="F:metallopeptidase activity"/>
    <property type="evidence" value="ECO:0007669"/>
    <property type="project" value="UniProtKB-KW"/>
</dbReference>
<evidence type="ECO:0000313" key="10">
    <source>
        <dbReference type="Proteomes" id="UP000267469"/>
    </source>
</evidence>
<keyword evidence="10" id="KW-1185">Reference proteome</keyword>
<accession>A0A3N0EIT1</accession>
<proteinExistence type="inferred from homology"/>
<dbReference type="GO" id="GO:0046872">
    <property type="term" value="F:metal ion binding"/>
    <property type="evidence" value="ECO:0007669"/>
    <property type="project" value="InterPro"/>
</dbReference>
<feature type="domain" description="Peptidase M16 C-terminal" evidence="8">
    <location>
        <begin position="211"/>
        <end position="409"/>
    </location>
</feature>
<comment type="caution">
    <text evidence="9">The sequence shown here is derived from an EMBL/GenBank/DDBJ whole genome shotgun (WGS) entry which is preliminary data.</text>
</comment>
<dbReference type="Gene3D" id="3.30.830.10">
    <property type="entry name" value="Metalloenzyme, LuxS/M16 peptidase-like"/>
    <property type="match status" value="4"/>
</dbReference>
<dbReference type="InterPro" id="IPR011249">
    <property type="entry name" value="Metalloenz_LuxS/M16"/>
</dbReference>
<protein>
    <submittedName>
        <fullName evidence="9">Insulinase family protein</fullName>
    </submittedName>
</protein>
<keyword evidence="3" id="KW-0378">Hydrolase</keyword>
<name>A0A3N0EIT1_SINP1</name>
<evidence type="ECO:0000259" key="7">
    <source>
        <dbReference type="Pfam" id="PF00675"/>
    </source>
</evidence>
<gene>
    <name evidence="9" type="ORF">ED312_09765</name>
</gene>
<dbReference type="PROSITE" id="PS51257">
    <property type="entry name" value="PROKAR_LIPOPROTEIN"/>
    <property type="match status" value="1"/>
</dbReference>
<dbReference type="GO" id="GO:0006508">
    <property type="term" value="P:proteolysis"/>
    <property type="evidence" value="ECO:0007669"/>
    <property type="project" value="UniProtKB-KW"/>
</dbReference>
<evidence type="ECO:0000256" key="3">
    <source>
        <dbReference type="ARBA" id="ARBA00022801"/>
    </source>
</evidence>
<evidence type="ECO:0000256" key="5">
    <source>
        <dbReference type="ARBA" id="ARBA00023049"/>
    </source>
</evidence>
<evidence type="ECO:0000256" key="2">
    <source>
        <dbReference type="ARBA" id="ARBA00022670"/>
    </source>
</evidence>
<keyword evidence="2" id="KW-0645">Protease</keyword>
<feature type="domain" description="Peptidase M16 N-terminal" evidence="7">
    <location>
        <begin position="55"/>
        <end position="158"/>
    </location>
</feature>
<dbReference type="PANTHER" id="PTHR43690">
    <property type="entry name" value="NARDILYSIN"/>
    <property type="match status" value="1"/>
</dbReference>
<dbReference type="Proteomes" id="UP000267469">
    <property type="component" value="Unassembled WGS sequence"/>
</dbReference>
<dbReference type="InterPro" id="IPR011765">
    <property type="entry name" value="Pept_M16_N"/>
</dbReference>
<evidence type="ECO:0000259" key="8">
    <source>
        <dbReference type="Pfam" id="PF05193"/>
    </source>
</evidence>
<dbReference type="Pfam" id="PF00675">
    <property type="entry name" value="Peptidase_M16"/>
    <property type="match status" value="1"/>
</dbReference>
<keyword evidence="6" id="KW-0732">Signal</keyword>
<evidence type="ECO:0000256" key="1">
    <source>
        <dbReference type="ARBA" id="ARBA00007261"/>
    </source>
</evidence>
<dbReference type="EMBL" id="RJTM01000069">
    <property type="protein sequence ID" value="RNL87790.1"/>
    <property type="molecule type" value="Genomic_DNA"/>
</dbReference>
<evidence type="ECO:0000313" key="9">
    <source>
        <dbReference type="EMBL" id="RNL87790.1"/>
    </source>
</evidence>
<feature type="domain" description="Peptidase M16 C-terminal" evidence="8">
    <location>
        <begin position="720"/>
        <end position="905"/>
    </location>
</feature>
<keyword evidence="4" id="KW-0862">Zinc</keyword>
<reference evidence="9 10" key="1">
    <citation type="submission" date="2018-10" db="EMBL/GenBank/DDBJ databases">
        <title>Sinomicrobium pectinilyticum sp. nov., a pectinase-producing bacterium isolated from alkaline and saline soil, and emended description of the genus Sinomicrobium.</title>
        <authorList>
            <person name="Cheng B."/>
            <person name="Li C."/>
            <person name="Lai Q."/>
            <person name="Du M."/>
            <person name="Shao Z."/>
            <person name="Xu P."/>
            <person name="Yang C."/>
        </authorList>
    </citation>
    <scope>NUCLEOTIDE SEQUENCE [LARGE SCALE GENOMIC DNA]</scope>
    <source>
        <strain evidence="9 10">5DNS001</strain>
    </source>
</reference>
<dbReference type="SUPFAM" id="SSF63411">
    <property type="entry name" value="LuxS/MPP-like metallohydrolase"/>
    <property type="match status" value="4"/>
</dbReference>
<evidence type="ECO:0000256" key="4">
    <source>
        <dbReference type="ARBA" id="ARBA00022833"/>
    </source>
</evidence>
<dbReference type="OrthoDB" id="1388394at2"/>
<feature type="chain" id="PRO_5018221268" evidence="6">
    <location>
        <begin position="24"/>
        <end position="983"/>
    </location>
</feature>
<dbReference type="AlphaFoldDB" id="A0A3N0EIT1"/>
<comment type="similarity">
    <text evidence="1">Belongs to the peptidase M16 family.</text>
</comment>
<dbReference type="InterPro" id="IPR050626">
    <property type="entry name" value="Peptidase_M16"/>
</dbReference>
<sequence>MEKLVLTLVLPWCLLLMACQAPAQDTPLPMDPQLIRGKLENGFSYYIRKVESENSRGKIQIGLVGRMGTWLEDEKQDGLAHLIEHMVLASNSSRFKEAGMHWRLDASIVENGEAFTGPHMIEYWVTLKQAALLHEYLERMRTLAWDPVILENLLDTAKVNAWGRKTILEEIRDYRRIVPEAEMDYLMFGRATGYGLENGGLEREIRNIETFDVRDLQRYYKDWYRPDMETLIVVGDIPDVKQLETRIRAMFSDLEMPENPKQKSFKKYLKGLNVDLPGTTRVLSVNNPYKDKKEGRFYFLEPSTVVERSQFSKQQYKESLLRSIYQELVNQRFSRLTSTHRYNALLNANERPSFSFRTFLNADMAYYKVSIPIEGHGTFSKARLKAIYTELERVARYGPTETELNLIKKERLQNVSEGTIEVRSYTADIQNYFIYGNPVMAPRDRSDLLKRQLSDVTAADIQKYARSIMDLPDQVLGFFLPEGESPEGLPTAQELKVWLEEVHKQDIPPWKESDFKVPEALLTQKEINRLATDIAYKETKIKTEGATRLQLKNGVTVILKSISDLKLQPGQSDIALTGISSITASDFKQRKDYVDALKSASLVQHTGAGEFNKFDLERYTSQNKLNLSFGVGSDRTTISGSAPAGKEEQLLQLLYLYLSRPGKSEEAFRDWLHREQENTNNDQSTNLTEDFFSKAKKLVEGEQQEYMEERPVSGEELSRIDPESAYQRFQQLYSQGNLTLVFTGNFNKETMIPLLQRYLGNLKGKAPEKSELKEAVPEVKETAMSSPFKTGVDTTWYHNQEDKFYVYMGWSGKITQPEDILKLELLESMIGNEMVGTTFKLGFYQLLKPSFMRYPGDHFAFFVASSETGGREVAKNMENMVRTIVAKYRQTLVSKEELENRKEALKSKYKNGYAWESQSPAGMGAYLLEIEQGNAGPRTEARQLLKMLKEINPEAVRETAKKYLSEEKVNLIRSLPEKDSDHQ</sequence>
<organism evidence="9 10">
    <name type="scientific">Sinomicrobium pectinilyticum</name>
    <dbReference type="NCBI Taxonomy" id="1084421"/>
    <lineage>
        <taxon>Bacteria</taxon>
        <taxon>Pseudomonadati</taxon>
        <taxon>Bacteroidota</taxon>
        <taxon>Flavobacteriia</taxon>
        <taxon>Flavobacteriales</taxon>
        <taxon>Flavobacteriaceae</taxon>
        <taxon>Sinomicrobium</taxon>
    </lineage>
</organism>